<evidence type="ECO:0000256" key="3">
    <source>
        <dbReference type="SAM" id="MobiDB-lite"/>
    </source>
</evidence>
<dbReference type="GO" id="GO:0022857">
    <property type="term" value="F:transmembrane transporter activity"/>
    <property type="evidence" value="ECO:0007669"/>
    <property type="project" value="InterPro"/>
</dbReference>
<keyword evidence="4" id="KW-0472">Membrane</keyword>
<evidence type="ECO:0000256" key="4">
    <source>
        <dbReference type="SAM" id="Phobius"/>
    </source>
</evidence>
<dbReference type="Gene3D" id="1.20.1250.20">
    <property type="entry name" value="MFS general substrate transporter like domains"/>
    <property type="match status" value="1"/>
</dbReference>
<keyword evidence="4" id="KW-0812">Transmembrane</keyword>
<comment type="similarity">
    <text evidence="2">Belongs to the major facilitator superfamily. Monocarboxylate porter (TC 2.A.1.13) family.</text>
</comment>
<feature type="transmembrane region" description="Helical" evidence="4">
    <location>
        <begin position="118"/>
        <end position="136"/>
    </location>
</feature>
<dbReference type="AlphaFoldDB" id="A0A8H6W1Q4"/>
<protein>
    <submittedName>
        <fullName evidence="5">MFS general substrate transporter</fullName>
    </submittedName>
</protein>
<feature type="transmembrane region" description="Helical" evidence="4">
    <location>
        <begin position="255"/>
        <end position="275"/>
    </location>
</feature>
<feature type="transmembrane region" description="Helical" evidence="4">
    <location>
        <begin position="441"/>
        <end position="462"/>
    </location>
</feature>
<feature type="region of interest" description="Disordered" evidence="3">
    <location>
        <begin position="1"/>
        <end position="31"/>
    </location>
</feature>
<feature type="transmembrane region" description="Helical" evidence="4">
    <location>
        <begin position="317"/>
        <end position="339"/>
    </location>
</feature>
<feature type="transmembrane region" description="Helical" evidence="4">
    <location>
        <begin position="346"/>
        <end position="367"/>
    </location>
</feature>
<proteinExistence type="inferred from homology"/>
<evidence type="ECO:0000313" key="6">
    <source>
        <dbReference type="Proteomes" id="UP000613580"/>
    </source>
</evidence>
<feature type="transmembrane region" description="Helical" evidence="4">
    <location>
        <begin position="176"/>
        <end position="194"/>
    </location>
</feature>
<dbReference type="EMBL" id="JACAZE010000014">
    <property type="protein sequence ID" value="KAF7299761.1"/>
    <property type="molecule type" value="Genomic_DNA"/>
</dbReference>
<feature type="transmembrane region" description="Helical" evidence="4">
    <location>
        <begin position="39"/>
        <end position="57"/>
    </location>
</feature>
<dbReference type="PANTHER" id="PTHR11360">
    <property type="entry name" value="MONOCARBOXYLATE TRANSPORTER"/>
    <property type="match status" value="1"/>
</dbReference>
<dbReference type="Pfam" id="PF07690">
    <property type="entry name" value="MFS_1"/>
    <property type="match status" value="1"/>
</dbReference>
<evidence type="ECO:0000256" key="1">
    <source>
        <dbReference type="ARBA" id="ARBA00004141"/>
    </source>
</evidence>
<reference evidence="5" key="1">
    <citation type="submission" date="2020-05" db="EMBL/GenBank/DDBJ databases">
        <title>Mycena genomes resolve the evolution of fungal bioluminescence.</title>
        <authorList>
            <person name="Tsai I.J."/>
        </authorList>
    </citation>
    <scope>NUCLEOTIDE SEQUENCE</scope>
    <source>
        <strain evidence="5">110903Hualien_Pintung</strain>
    </source>
</reference>
<dbReference type="PANTHER" id="PTHR11360:SF287">
    <property type="entry name" value="MFS MONOCARBOXYLATE TRANSPORTER"/>
    <property type="match status" value="1"/>
</dbReference>
<comment type="caution">
    <text evidence="5">The sequence shown here is derived from an EMBL/GenBank/DDBJ whole genome shotgun (WGS) entry which is preliminary data.</text>
</comment>
<dbReference type="OrthoDB" id="2213137at2759"/>
<evidence type="ECO:0000256" key="2">
    <source>
        <dbReference type="ARBA" id="ARBA00006727"/>
    </source>
</evidence>
<comment type="subcellular location">
    <subcellularLocation>
        <location evidence="1">Membrane</location>
        <topology evidence="1">Multi-pass membrane protein</topology>
    </subcellularLocation>
</comment>
<dbReference type="InterPro" id="IPR011701">
    <property type="entry name" value="MFS"/>
</dbReference>
<name>A0A8H6W1Q4_MYCCL</name>
<sequence length="474" mass="50452">MSSPAQVEELELSDRPQESVPPASPLANQSSLPPVDGGFRAWSFLAAAFVVEAIVWGSPDAYGVFLDAYLTDERFASQKGAATILPLIGTLSSGIIYCTAVLVNPIAARYPQHRRKSMWLGVVLCCGALVGASYATKIAQLLVFQGILYALGGVFLYLPCISFLSEWFVVRRGTANGILFAGTAAGGLVLPLILPRLIEAYGISKTLRYLGISLGILLTPLLPFVKGRIPHTRTRIQGPAPRGTHLRDALKSPTLWLVLAVNTIQALAYFVPLVYLPTFASDLNLGSSNSALTVGMLNGASLIGRLAMGYLSDRYNFWSLALTTLGISSVATFILWGVLSHSLGGLLAFGVIYGSIAGGWTCLWSGFVRPLAKDDVNATNALFGYLLLSRGIGNIVSTPISARLYSEVHPSSNASVTTGIISSFQQPPTGFAVGDGRFKNMILYVGTCFAGAAIVSAVGWGVDVRVRRDSRGRN</sequence>
<organism evidence="5 6">
    <name type="scientific">Mycena chlorophos</name>
    <name type="common">Agaric fungus</name>
    <name type="synonym">Agaricus chlorophos</name>
    <dbReference type="NCBI Taxonomy" id="658473"/>
    <lineage>
        <taxon>Eukaryota</taxon>
        <taxon>Fungi</taxon>
        <taxon>Dikarya</taxon>
        <taxon>Basidiomycota</taxon>
        <taxon>Agaricomycotina</taxon>
        <taxon>Agaricomycetes</taxon>
        <taxon>Agaricomycetidae</taxon>
        <taxon>Agaricales</taxon>
        <taxon>Marasmiineae</taxon>
        <taxon>Mycenaceae</taxon>
        <taxon>Mycena</taxon>
    </lineage>
</organism>
<evidence type="ECO:0000313" key="5">
    <source>
        <dbReference type="EMBL" id="KAF7299761.1"/>
    </source>
</evidence>
<accession>A0A8H6W1Q4</accession>
<feature type="transmembrane region" description="Helical" evidence="4">
    <location>
        <begin position="206"/>
        <end position="225"/>
    </location>
</feature>
<feature type="transmembrane region" description="Helical" evidence="4">
    <location>
        <begin position="142"/>
        <end position="164"/>
    </location>
</feature>
<dbReference type="GO" id="GO:0016020">
    <property type="term" value="C:membrane"/>
    <property type="evidence" value="ECO:0007669"/>
    <property type="project" value="UniProtKB-SubCell"/>
</dbReference>
<dbReference type="InterPro" id="IPR050327">
    <property type="entry name" value="Proton-linked_MCT"/>
</dbReference>
<dbReference type="SUPFAM" id="SSF103473">
    <property type="entry name" value="MFS general substrate transporter"/>
    <property type="match status" value="1"/>
</dbReference>
<feature type="transmembrane region" description="Helical" evidence="4">
    <location>
        <begin position="84"/>
        <end position="106"/>
    </location>
</feature>
<keyword evidence="4" id="KW-1133">Transmembrane helix</keyword>
<dbReference type="InterPro" id="IPR036259">
    <property type="entry name" value="MFS_trans_sf"/>
</dbReference>
<gene>
    <name evidence="5" type="ORF">HMN09_00982000</name>
</gene>
<keyword evidence="6" id="KW-1185">Reference proteome</keyword>
<dbReference type="Proteomes" id="UP000613580">
    <property type="component" value="Unassembled WGS sequence"/>
</dbReference>